<reference evidence="1" key="2">
    <citation type="submission" date="2021-01" db="EMBL/GenBank/DDBJ databases">
        <authorList>
            <person name="Mieszkin S."/>
            <person name="Pouder E."/>
            <person name="Alain K."/>
        </authorList>
    </citation>
    <scope>NUCLEOTIDE SEQUENCE</scope>
    <source>
        <strain evidence="1">HW T2.11</strain>
    </source>
</reference>
<gene>
    <name evidence="1" type="ORF">ASILVAE211_00450</name>
</gene>
<reference evidence="1" key="1">
    <citation type="journal article" date="2021" name="Microorganisms">
        <title>Acidisoma silvae sp. nov. and Acidisomacellulosilytica sp. nov., Two Acidophilic Bacteria Isolated from Decaying Wood, Hydrolyzing Cellulose and Producing Poly-3-hydroxybutyrate.</title>
        <authorList>
            <person name="Mieszkin S."/>
            <person name="Pouder E."/>
            <person name="Uroz S."/>
            <person name="Simon-Colin C."/>
            <person name="Alain K."/>
        </authorList>
    </citation>
    <scope>NUCLEOTIDE SEQUENCE</scope>
    <source>
        <strain evidence="1">HW T2.11</strain>
    </source>
</reference>
<proteinExistence type="predicted"/>
<dbReference type="EMBL" id="JAESVB010000001">
    <property type="protein sequence ID" value="MCB8873632.1"/>
    <property type="molecule type" value="Genomic_DNA"/>
</dbReference>
<comment type="caution">
    <text evidence="1">The sequence shown here is derived from an EMBL/GenBank/DDBJ whole genome shotgun (WGS) entry which is preliminary data.</text>
</comment>
<keyword evidence="2" id="KW-1185">Reference proteome</keyword>
<accession>A0A964DX48</accession>
<sequence>MDYVFDTETGVSESDRIEAFAGDYLIGTTSVSKGRGAKAVPSAQISLRDLPVMEFPTEIRSLLARTGQEIAATVPLRDKAALLQSVGAPTVKVDLTSVSDRAVSFDLTIETLPEYARECTLYVNGAETGTAVSKPRPFVGHPSAITHEIAFPLRALLRDGAYVEITDIATGTGIYASSITWMNIMGPVLTDLKRLQARYDELSSFFERAQSRMDTIANISRDKQLLDRLDMFYFLINDRLDREVKFLAGKIDPALAQQMTAERAAAVEEDIARRTAHDIDGVGFYEVESDGRAFWRWFGPDVTLFLKDVNPTARALRLQFGAVGSGVRFDDASGSLNGFPIQAEFSTAPEGYSEITFPIAPGSVRSDRAIILNLTFKQAYRAPGDARALSAAFVAAQIFFS</sequence>
<evidence type="ECO:0000313" key="1">
    <source>
        <dbReference type="EMBL" id="MCB8873632.1"/>
    </source>
</evidence>
<protein>
    <submittedName>
        <fullName evidence="1">Uncharacterized protein</fullName>
    </submittedName>
</protein>
<organism evidence="1 2">
    <name type="scientific">Acidisoma silvae</name>
    <dbReference type="NCBI Taxonomy" id="2802396"/>
    <lineage>
        <taxon>Bacteria</taxon>
        <taxon>Pseudomonadati</taxon>
        <taxon>Pseudomonadota</taxon>
        <taxon>Alphaproteobacteria</taxon>
        <taxon>Acetobacterales</taxon>
        <taxon>Acidocellaceae</taxon>
        <taxon>Acidisoma</taxon>
    </lineage>
</organism>
<name>A0A964DX48_9PROT</name>
<dbReference type="Proteomes" id="UP000708298">
    <property type="component" value="Unassembled WGS sequence"/>
</dbReference>
<dbReference type="AlphaFoldDB" id="A0A964DX48"/>
<evidence type="ECO:0000313" key="2">
    <source>
        <dbReference type="Proteomes" id="UP000708298"/>
    </source>
</evidence>
<dbReference type="RefSeq" id="WP_227319321.1">
    <property type="nucleotide sequence ID" value="NZ_JAESVB010000001.1"/>
</dbReference>